<evidence type="ECO:0000256" key="5">
    <source>
        <dbReference type="SAM" id="SignalP"/>
    </source>
</evidence>
<dbReference type="Proteomes" id="UP000662637">
    <property type="component" value="Unassembled WGS sequence"/>
</dbReference>
<feature type="region of interest" description="Disordered" evidence="4">
    <location>
        <begin position="365"/>
        <end position="385"/>
    </location>
</feature>
<dbReference type="InterPro" id="IPR036179">
    <property type="entry name" value="Ig-like_dom_sf"/>
</dbReference>
<dbReference type="InterPro" id="IPR003599">
    <property type="entry name" value="Ig_sub"/>
</dbReference>
<feature type="domain" description="Ig-like" evidence="6">
    <location>
        <begin position="14"/>
        <end position="115"/>
    </location>
</feature>
<dbReference type="EMBL" id="WJEC01008056">
    <property type="protein sequence ID" value="KAF7464212.1"/>
    <property type="molecule type" value="Genomic_DNA"/>
</dbReference>
<protein>
    <recommendedName>
        <fullName evidence="6">Ig-like domain-containing protein</fullName>
    </recommendedName>
</protein>
<dbReference type="Gene3D" id="2.60.40.10">
    <property type="entry name" value="Immunoglobulins"/>
    <property type="match status" value="1"/>
</dbReference>
<keyword evidence="2" id="KW-1064">Adaptive immunity</keyword>
<dbReference type="PANTHER" id="PTHR23266">
    <property type="entry name" value="IMMUNOGLOBULIN HEAVY CHAIN"/>
    <property type="match status" value="1"/>
</dbReference>
<evidence type="ECO:0000313" key="7">
    <source>
        <dbReference type="EMBL" id="KAF7464212.1"/>
    </source>
</evidence>
<dbReference type="InterPro" id="IPR050199">
    <property type="entry name" value="IgHV"/>
</dbReference>
<evidence type="ECO:0000313" key="9">
    <source>
        <dbReference type="Proteomes" id="UP000335636"/>
    </source>
</evidence>
<feature type="compositionally biased region" description="Basic and acidic residues" evidence="4">
    <location>
        <begin position="365"/>
        <end position="379"/>
    </location>
</feature>
<organism evidence="8 9">
    <name type="scientific">Marmota monax</name>
    <name type="common">Woodchuck</name>
    <dbReference type="NCBI Taxonomy" id="9995"/>
    <lineage>
        <taxon>Eukaryota</taxon>
        <taxon>Metazoa</taxon>
        <taxon>Chordata</taxon>
        <taxon>Craniata</taxon>
        <taxon>Vertebrata</taxon>
        <taxon>Euteleostomi</taxon>
        <taxon>Mammalia</taxon>
        <taxon>Eutheria</taxon>
        <taxon>Euarchontoglires</taxon>
        <taxon>Glires</taxon>
        <taxon>Rodentia</taxon>
        <taxon>Sciuromorpha</taxon>
        <taxon>Sciuridae</taxon>
        <taxon>Xerinae</taxon>
        <taxon>Marmotini</taxon>
        <taxon>Marmota</taxon>
    </lineage>
</organism>
<proteinExistence type="predicted"/>
<gene>
    <name evidence="7" type="ORF">GHT09_007589</name>
    <name evidence="8" type="ORF">MONAX_5E001474</name>
</gene>
<dbReference type="AlphaFoldDB" id="A0A5E4CXM4"/>
<dbReference type="GO" id="GO:0005576">
    <property type="term" value="C:extracellular region"/>
    <property type="evidence" value="ECO:0007669"/>
    <property type="project" value="UniProtKB-ARBA"/>
</dbReference>
<dbReference type="EMBL" id="CABDUW010002372">
    <property type="protein sequence ID" value="VTJ86563.1"/>
    <property type="molecule type" value="Genomic_DNA"/>
</dbReference>
<reference evidence="8 9" key="1">
    <citation type="submission" date="2019-04" db="EMBL/GenBank/DDBJ databases">
        <authorList>
            <person name="Alioto T."/>
            <person name="Alioto T."/>
        </authorList>
    </citation>
    <scope>NUCLEOTIDE SEQUENCE [LARGE SCALE GENOMIC DNA]</scope>
</reference>
<dbReference type="FunFam" id="2.60.40.10:FF:001878">
    <property type="entry name" value="Immunoglobulin heavy variable 1-4"/>
    <property type="match status" value="1"/>
</dbReference>
<dbReference type="InterPro" id="IPR007110">
    <property type="entry name" value="Ig-like_dom"/>
</dbReference>
<feature type="region of interest" description="Disordered" evidence="4">
    <location>
        <begin position="123"/>
        <end position="196"/>
    </location>
</feature>
<keyword evidence="1" id="KW-0391">Immunity</keyword>
<evidence type="ECO:0000256" key="1">
    <source>
        <dbReference type="ARBA" id="ARBA00022859"/>
    </source>
</evidence>
<evidence type="ECO:0000256" key="3">
    <source>
        <dbReference type="ARBA" id="ARBA00043265"/>
    </source>
</evidence>
<dbReference type="Pfam" id="PF07686">
    <property type="entry name" value="V-set"/>
    <property type="match status" value="1"/>
</dbReference>
<dbReference type="PROSITE" id="PS50835">
    <property type="entry name" value="IG_LIKE"/>
    <property type="match status" value="1"/>
</dbReference>
<keyword evidence="9" id="KW-1185">Reference proteome</keyword>
<dbReference type="Proteomes" id="UP000335636">
    <property type="component" value="Unassembled WGS sequence"/>
</dbReference>
<evidence type="ECO:0000313" key="8">
    <source>
        <dbReference type="EMBL" id="VTJ86563.1"/>
    </source>
</evidence>
<dbReference type="InterPro" id="IPR013106">
    <property type="entry name" value="Ig_V-set"/>
</dbReference>
<accession>A0A5E4CXM4</accession>
<evidence type="ECO:0000256" key="2">
    <source>
        <dbReference type="ARBA" id="ARBA00023130"/>
    </source>
</evidence>
<dbReference type="GO" id="GO:0019814">
    <property type="term" value="C:immunoglobulin complex"/>
    <property type="evidence" value="ECO:0007669"/>
    <property type="project" value="UniProtKB-KW"/>
</dbReference>
<sequence length="385" mass="40722">MRLVGLVLCLVTAPQGVLCQVQLQESGPGLVKPSQTLSLTCAVSGFSITSGYCWSWIRQSPGKALEWIWCIGHDDSTYYNPSLKSRVSISRDTSKNQFSLQLSSLTTEDTATYYCARDTVKGPQCEPRHKPPAGCPGPAGGAQHTGAQVPPSEQQRRVDAFSPGLPPAPAASPWAAAEDSHGEGSAGSQTPPPITAMSLTLPGALHTLTWAHPPQGRQLSVHTKAAASSSRPENWTPESSAHLPSTLGHISSSSLPGDLSTLVHGLPEPFPGQVASCMWMWCPRVLLLLGSTPGTMAVSGVSLGVCSPVSLECGESDLSVHLGKSRGPTADTGAQQGKATLLWELEPTLSILRALRASRGRSAHRELRVTQEQVQREEGAAQLRP</sequence>
<reference evidence="7" key="2">
    <citation type="submission" date="2020-08" db="EMBL/GenBank/DDBJ databases">
        <authorList>
            <person name="Shumante A."/>
            <person name="Zimin A.V."/>
            <person name="Puiu D."/>
            <person name="Salzberg S.L."/>
        </authorList>
    </citation>
    <scope>NUCLEOTIDE SEQUENCE</scope>
    <source>
        <strain evidence="7">WC2-LM</strain>
        <tissue evidence="7">Liver</tissue>
    </source>
</reference>
<dbReference type="SUPFAM" id="SSF48726">
    <property type="entry name" value="Immunoglobulin"/>
    <property type="match status" value="1"/>
</dbReference>
<keyword evidence="3" id="KW-1280">Immunoglobulin</keyword>
<evidence type="ECO:0000256" key="4">
    <source>
        <dbReference type="SAM" id="MobiDB-lite"/>
    </source>
</evidence>
<keyword evidence="5" id="KW-0732">Signal</keyword>
<name>A0A5E4CXM4_MARMO</name>
<feature type="chain" id="PRO_5033479467" description="Ig-like domain-containing protein" evidence="5">
    <location>
        <begin position="20"/>
        <end position="385"/>
    </location>
</feature>
<dbReference type="GO" id="GO:0002250">
    <property type="term" value="P:adaptive immune response"/>
    <property type="evidence" value="ECO:0007669"/>
    <property type="project" value="UniProtKB-KW"/>
</dbReference>
<dbReference type="SMART" id="SM00409">
    <property type="entry name" value="IG"/>
    <property type="match status" value="1"/>
</dbReference>
<dbReference type="SMART" id="SM00406">
    <property type="entry name" value="IGv"/>
    <property type="match status" value="1"/>
</dbReference>
<feature type="signal peptide" evidence="5">
    <location>
        <begin position="1"/>
        <end position="19"/>
    </location>
</feature>
<evidence type="ECO:0000259" key="6">
    <source>
        <dbReference type="PROSITE" id="PS50835"/>
    </source>
</evidence>
<dbReference type="InterPro" id="IPR013783">
    <property type="entry name" value="Ig-like_fold"/>
</dbReference>